<evidence type="ECO:0000256" key="3">
    <source>
        <dbReference type="ARBA" id="ARBA00022989"/>
    </source>
</evidence>
<gene>
    <name evidence="7" type="ORF">GCM10011574_07180</name>
</gene>
<keyword evidence="2 5" id="KW-0812">Transmembrane</keyword>
<dbReference type="GO" id="GO:0030416">
    <property type="term" value="P:methylamine metabolic process"/>
    <property type="evidence" value="ECO:0007669"/>
    <property type="project" value="InterPro"/>
</dbReference>
<evidence type="ECO:0000259" key="6">
    <source>
        <dbReference type="Pfam" id="PF07291"/>
    </source>
</evidence>
<evidence type="ECO:0000256" key="1">
    <source>
        <dbReference type="ARBA" id="ARBA00004141"/>
    </source>
</evidence>
<dbReference type="EMBL" id="BMMN01000001">
    <property type="protein sequence ID" value="GGO00419.1"/>
    <property type="molecule type" value="Genomic_DNA"/>
</dbReference>
<comment type="subcellular location">
    <subcellularLocation>
        <location evidence="1">Membrane</location>
        <topology evidence="1">Multi-pass membrane protein</topology>
    </subcellularLocation>
</comment>
<organism evidence="7 8">
    <name type="scientific">Microbispora bryophytorum</name>
    <dbReference type="NCBI Taxonomy" id="1460882"/>
    <lineage>
        <taxon>Bacteria</taxon>
        <taxon>Bacillati</taxon>
        <taxon>Actinomycetota</taxon>
        <taxon>Actinomycetes</taxon>
        <taxon>Streptosporangiales</taxon>
        <taxon>Streptosporangiaceae</taxon>
        <taxon>Microbispora</taxon>
    </lineage>
</organism>
<keyword evidence="3 5" id="KW-1133">Transmembrane helix</keyword>
<proteinExistence type="predicted"/>
<evidence type="ECO:0000313" key="7">
    <source>
        <dbReference type="EMBL" id="GGO00419.1"/>
    </source>
</evidence>
<dbReference type="AlphaFoldDB" id="A0A8H9LBE5"/>
<evidence type="ECO:0000256" key="2">
    <source>
        <dbReference type="ARBA" id="ARBA00022692"/>
    </source>
</evidence>
<keyword evidence="8" id="KW-1185">Reference proteome</keyword>
<comment type="caution">
    <text evidence="7">The sequence shown here is derived from an EMBL/GenBank/DDBJ whole genome shotgun (WGS) entry which is preliminary data.</text>
</comment>
<feature type="domain" description="Methylamine utilisation protein MauE" evidence="6">
    <location>
        <begin position="3"/>
        <end position="123"/>
    </location>
</feature>
<evidence type="ECO:0000256" key="5">
    <source>
        <dbReference type="SAM" id="Phobius"/>
    </source>
</evidence>
<evidence type="ECO:0000256" key="4">
    <source>
        <dbReference type="ARBA" id="ARBA00023136"/>
    </source>
</evidence>
<reference evidence="7" key="1">
    <citation type="journal article" date="2014" name="Int. J. Syst. Evol. Microbiol.">
        <title>Complete genome sequence of Corynebacterium casei LMG S-19264T (=DSM 44701T), isolated from a smear-ripened cheese.</title>
        <authorList>
            <consortium name="US DOE Joint Genome Institute (JGI-PGF)"/>
            <person name="Walter F."/>
            <person name="Albersmeier A."/>
            <person name="Kalinowski J."/>
            <person name="Ruckert C."/>
        </authorList>
    </citation>
    <scope>NUCLEOTIDE SEQUENCE</scope>
    <source>
        <strain evidence="7">CGMCC 4.7138</strain>
    </source>
</reference>
<dbReference type="InterPro" id="IPR009908">
    <property type="entry name" value="Methylamine_util_MauE"/>
</dbReference>
<dbReference type="Proteomes" id="UP000653480">
    <property type="component" value="Unassembled WGS sequence"/>
</dbReference>
<feature type="transmembrane region" description="Helical" evidence="5">
    <location>
        <begin position="112"/>
        <end position="131"/>
    </location>
</feature>
<feature type="transmembrane region" description="Helical" evidence="5">
    <location>
        <begin position="65"/>
        <end position="85"/>
    </location>
</feature>
<evidence type="ECO:0000313" key="8">
    <source>
        <dbReference type="Proteomes" id="UP000653480"/>
    </source>
</evidence>
<dbReference type="GO" id="GO:0016020">
    <property type="term" value="C:membrane"/>
    <property type="evidence" value="ECO:0007669"/>
    <property type="project" value="UniProtKB-SubCell"/>
</dbReference>
<accession>A0A8H9LBE5</accession>
<dbReference type="Pfam" id="PF07291">
    <property type="entry name" value="MauE"/>
    <property type="match status" value="1"/>
</dbReference>
<name>A0A8H9LBE5_9ACTN</name>
<keyword evidence="4 5" id="KW-0472">Membrane</keyword>
<protein>
    <recommendedName>
        <fullName evidence="6">Methylamine utilisation protein MauE domain-containing protein</fullName>
    </recommendedName>
</protein>
<sequence length="164" mass="16330">MELACQILLAVVFGWSAVSKLASREAFRRFGRSIEPLTGGGTWPAAALCAAEALVPPLVVVAPPVGFGLAAGLVAVLTAGVAVVLRRGLAVRCRCFGGGEADLGTRHVVRNLALLGVAALGLAAVVLPGGAGIDGPGVLLAAGVALLAAALVIRFDDVADLFGQ</sequence>
<feature type="transmembrane region" description="Helical" evidence="5">
    <location>
        <begin position="137"/>
        <end position="155"/>
    </location>
</feature>
<reference evidence="7" key="2">
    <citation type="submission" date="2020-09" db="EMBL/GenBank/DDBJ databases">
        <authorList>
            <person name="Sun Q."/>
            <person name="Zhou Y."/>
        </authorList>
    </citation>
    <scope>NUCLEOTIDE SEQUENCE</scope>
    <source>
        <strain evidence="7">CGMCC 4.7138</strain>
    </source>
</reference>